<evidence type="ECO:0000313" key="9">
    <source>
        <dbReference type="Proteomes" id="UP000694865"/>
    </source>
</evidence>
<feature type="compositionally biased region" description="Acidic residues" evidence="8">
    <location>
        <begin position="147"/>
        <end position="161"/>
    </location>
</feature>
<accession>A0ABM0GVH9</accession>
<evidence type="ECO:0000256" key="8">
    <source>
        <dbReference type="SAM" id="MobiDB-lite"/>
    </source>
</evidence>
<feature type="compositionally biased region" description="Basic and acidic residues" evidence="8">
    <location>
        <begin position="244"/>
        <end position="268"/>
    </location>
</feature>
<sequence length="654" mass="75523">MWEQSGMDLECLLSDFTTFTTAPEHFLSANAELVKSFTKLTKTLYDNTKDLEPNSLSRLIIENFDDEQIWQEIELQNEPVILDMVANVAKVFAAKDNLTLLTTSDSEEDELRDSEGEEHSDVVKAEYDGSQDLFPELNEKHFKMESSEESDSDFDDSDFEITEPKVKTKHKPQGSNIKRTEPSVVDDYFFNLADMENFLVMEDAKEERKRKKEEQHDDESEDDDEIDMFDDIPSTDEEDDADEGEKHSRDLKYQDFFDEPGDVKSTSEKKKKVKFDVAIQENMHEVDEEDFSDVKDSDSGNEIEEKNQPESSDGEDIRDIRGGHEFKPRSTYEKRQVKLKENINKLENANVGDKPWQLTGEISSTKRPDNSLLEEHLEFDHTTRPAPIITEETTLTLEQLIKQRIKDEAWDDVERKVKPKEEAFEYRKRITLDQEKSKQSLGEIYEQEYLKQNQQTAEEENKEHADINKMMNCLFLKLDALSNFQYTPKPAIPEIKIVSNIPSISMEEVAPITVSEADLLAPEEIQEKTKVGEIKGDTEKTCTDKKRERRQKKAAQHIRQEERKQRNKMVDKKNPGIGNKYSKKAALQKLEKQSKADGKTTIIKDDGNIDKNAYSSSKSFFTKLQDEVSSEIKVIKAKKKKKEKLAVTSSKLKL</sequence>
<reference evidence="10" key="1">
    <citation type="submission" date="2025-08" db="UniProtKB">
        <authorList>
            <consortium name="RefSeq"/>
        </authorList>
    </citation>
    <scope>IDENTIFICATION</scope>
    <source>
        <tissue evidence="10">Testes</tissue>
    </source>
</reference>
<feature type="compositionally biased region" description="Basic residues" evidence="8">
    <location>
        <begin position="547"/>
        <end position="556"/>
    </location>
</feature>
<evidence type="ECO:0000256" key="5">
    <source>
        <dbReference type="ARBA" id="ARBA00023274"/>
    </source>
</evidence>
<feature type="compositionally biased region" description="Basic and acidic residues" evidence="8">
    <location>
        <begin position="558"/>
        <end position="574"/>
    </location>
</feature>
<feature type="region of interest" description="Disordered" evidence="8">
    <location>
        <begin position="205"/>
        <end position="333"/>
    </location>
</feature>
<dbReference type="InterPro" id="IPR012173">
    <property type="entry name" value="Mpp10"/>
</dbReference>
<dbReference type="GeneID" id="100372634"/>
<keyword evidence="4 7" id="KW-0539">Nucleus</keyword>
<keyword evidence="9" id="KW-1185">Reference proteome</keyword>
<dbReference type="Proteomes" id="UP000694865">
    <property type="component" value="Unplaced"/>
</dbReference>
<feature type="compositionally biased region" description="Basic and acidic residues" evidence="8">
    <location>
        <begin position="205"/>
        <end position="215"/>
    </location>
</feature>
<feature type="compositionally biased region" description="Basic and acidic residues" evidence="8">
    <location>
        <begin position="315"/>
        <end position="333"/>
    </location>
</feature>
<evidence type="ECO:0000256" key="4">
    <source>
        <dbReference type="ARBA" id="ARBA00023242"/>
    </source>
</evidence>
<comment type="function">
    <text evidence="7">Involved in nucleolar processing of pre-18S ribosomal RNA.</text>
</comment>
<organism evidence="9 10">
    <name type="scientific">Saccoglossus kowalevskii</name>
    <name type="common">Acorn worm</name>
    <dbReference type="NCBI Taxonomy" id="10224"/>
    <lineage>
        <taxon>Eukaryota</taxon>
        <taxon>Metazoa</taxon>
        <taxon>Hemichordata</taxon>
        <taxon>Enteropneusta</taxon>
        <taxon>Harrimaniidae</taxon>
        <taxon>Saccoglossus</taxon>
    </lineage>
</organism>
<evidence type="ECO:0000256" key="6">
    <source>
        <dbReference type="ARBA" id="ARBA00029455"/>
    </source>
</evidence>
<feature type="region of interest" description="Disordered" evidence="8">
    <location>
        <begin position="143"/>
        <end position="182"/>
    </location>
</feature>
<dbReference type="RefSeq" id="XP_002738217.2">
    <property type="nucleotide sequence ID" value="XM_002738171.2"/>
</dbReference>
<evidence type="ECO:0000256" key="3">
    <source>
        <dbReference type="ARBA" id="ARBA00022552"/>
    </source>
</evidence>
<keyword evidence="2 7" id="KW-0690">Ribosome biogenesis</keyword>
<dbReference type="PIRSF" id="PIRSF017300">
    <property type="entry name" value="snoRNP_Mpp10"/>
    <property type="match status" value="1"/>
</dbReference>
<feature type="region of interest" description="Disordered" evidence="8">
    <location>
        <begin position="539"/>
        <end position="582"/>
    </location>
</feature>
<dbReference type="PANTHER" id="PTHR17039">
    <property type="entry name" value="U3 SMALL NUCLEOLAR RIBONUCLEOPROTEIN PROTEIN MPP10"/>
    <property type="match status" value="1"/>
</dbReference>
<feature type="compositionally biased region" description="Basic and acidic residues" evidence="8">
    <location>
        <begin position="292"/>
        <end position="308"/>
    </location>
</feature>
<evidence type="ECO:0000256" key="2">
    <source>
        <dbReference type="ARBA" id="ARBA00022517"/>
    </source>
</evidence>
<evidence type="ECO:0000313" key="10">
    <source>
        <dbReference type="RefSeq" id="XP_002738217.2"/>
    </source>
</evidence>
<gene>
    <name evidence="10" type="primary">LOC100372634</name>
</gene>
<comment type="similarity">
    <text evidence="6 7">Belongs to the MPP10 family.</text>
</comment>
<keyword evidence="5 7" id="KW-0687">Ribonucleoprotein</keyword>
<name>A0ABM0GVH9_SACKO</name>
<proteinExistence type="inferred from homology"/>
<comment type="subcellular location">
    <subcellularLocation>
        <location evidence="1 7">Nucleus</location>
        <location evidence="1 7">Nucleolus</location>
    </subcellularLocation>
</comment>
<evidence type="ECO:0000256" key="1">
    <source>
        <dbReference type="ARBA" id="ARBA00004604"/>
    </source>
</evidence>
<evidence type="ECO:0000256" key="7">
    <source>
        <dbReference type="PIRNR" id="PIRNR017300"/>
    </source>
</evidence>
<keyword evidence="3 7" id="KW-0698">rRNA processing</keyword>
<protein>
    <recommendedName>
        <fullName evidence="7">U3 small nucleolar ribonucleoprotein protein MPP10</fullName>
    </recommendedName>
</protein>
<dbReference type="PANTHER" id="PTHR17039:SF0">
    <property type="entry name" value="U3 SMALL NUCLEOLAR RIBONUCLEOPROTEIN PROTEIN MPP10"/>
    <property type="match status" value="1"/>
</dbReference>
<dbReference type="Pfam" id="PF04006">
    <property type="entry name" value="Mpp10"/>
    <property type="match status" value="1"/>
</dbReference>
<feature type="compositionally biased region" description="Acidic residues" evidence="8">
    <location>
        <begin position="216"/>
        <end position="243"/>
    </location>
</feature>